<dbReference type="Pfam" id="PF04686">
    <property type="entry name" value="SsgA"/>
    <property type="match status" value="1"/>
</dbReference>
<evidence type="ECO:0000256" key="3">
    <source>
        <dbReference type="ARBA" id="ARBA00022618"/>
    </source>
</evidence>
<evidence type="ECO:0000256" key="2">
    <source>
        <dbReference type="ARBA" id="ARBA00009323"/>
    </source>
</evidence>
<protein>
    <submittedName>
        <fullName evidence="7">SsgA family sporulation/cell division regulator</fullName>
    </submittedName>
</protein>
<evidence type="ECO:0000256" key="5">
    <source>
        <dbReference type="ARBA" id="ARBA00023210"/>
    </source>
</evidence>
<keyword evidence="4" id="KW-0749">Sporulation</keyword>
<evidence type="ECO:0000313" key="8">
    <source>
        <dbReference type="Proteomes" id="UP001551176"/>
    </source>
</evidence>
<reference evidence="7 8" key="1">
    <citation type="submission" date="2024-06" db="EMBL/GenBank/DDBJ databases">
        <title>The Natural Products Discovery Center: Release of the First 8490 Sequenced Strains for Exploring Actinobacteria Biosynthetic Diversity.</title>
        <authorList>
            <person name="Kalkreuter E."/>
            <person name="Kautsar S.A."/>
            <person name="Yang D."/>
            <person name="Bader C.D."/>
            <person name="Teijaro C.N."/>
            <person name="Fluegel L."/>
            <person name="Davis C.M."/>
            <person name="Simpson J.R."/>
            <person name="Lauterbach L."/>
            <person name="Steele A.D."/>
            <person name="Gui C."/>
            <person name="Meng S."/>
            <person name="Li G."/>
            <person name="Viehrig K."/>
            <person name="Ye F."/>
            <person name="Su P."/>
            <person name="Kiefer A.F."/>
            <person name="Nichols A."/>
            <person name="Cepeda A.J."/>
            <person name="Yan W."/>
            <person name="Fan B."/>
            <person name="Jiang Y."/>
            <person name="Adhikari A."/>
            <person name="Zheng C.-J."/>
            <person name="Schuster L."/>
            <person name="Cowan T.M."/>
            <person name="Smanski M.J."/>
            <person name="Chevrette M.G."/>
            <person name="De Carvalho L.P.S."/>
            <person name="Shen B."/>
        </authorList>
    </citation>
    <scope>NUCLEOTIDE SEQUENCE [LARGE SCALE GENOMIC DNA]</scope>
    <source>
        <strain evidence="7 8">NPDC046838</strain>
    </source>
</reference>
<dbReference type="InterPro" id="IPR006776">
    <property type="entry name" value="SsgB"/>
</dbReference>
<evidence type="ECO:0000256" key="6">
    <source>
        <dbReference type="ARBA" id="ARBA00023306"/>
    </source>
</evidence>
<dbReference type="EMBL" id="JBEYXV010000002">
    <property type="protein sequence ID" value="MEU6819842.1"/>
    <property type="molecule type" value="Genomic_DNA"/>
</dbReference>
<sequence>MPGTATHAIFMGYRTVPGQRPVDVLVTASCSPYEPWFIRLCCIDEQACEIATWSFSRGALFDGLTNPVVSKGVTVQPVGFALLFSLSGQRTHRSVVQLDRAEFAAYLVRVCLSGS</sequence>
<dbReference type="Proteomes" id="UP001551176">
    <property type="component" value="Unassembled WGS sequence"/>
</dbReference>
<evidence type="ECO:0000256" key="1">
    <source>
        <dbReference type="ARBA" id="ARBA00004431"/>
    </source>
</evidence>
<evidence type="ECO:0000256" key="4">
    <source>
        <dbReference type="ARBA" id="ARBA00022969"/>
    </source>
</evidence>
<accession>A0ABV3BHN2</accession>
<evidence type="ECO:0000313" key="7">
    <source>
        <dbReference type="EMBL" id="MEU6819842.1"/>
    </source>
</evidence>
<keyword evidence="8" id="KW-1185">Reference proteome</keyword>
<comment type="similarity">
    <text evidence="2">Belongs to the SsgA family.</text>
</comment>
<keyword evidence="3" id="KW-0132">Cell division</keyword>
<comment type="subcellular location">
    <subcellularLocation>
        <location evidence="1">Cell septum</location>
    </subcellularLocation>
</comment>
<dbReference type="Gene3D" id="2.30.31.20">
    <property type="entry name" value="Sporulation-specific cell division protein SsgB"/>
    <property type="match status" value="1"/>
</dbReference>
<comment type="caution">
    <text evidence="7">The sequence shown here is derived from an EMBL/GenBank/DDBJ whole genome shotgun (WGS) entry which is preliminary data.</text>
</comment>
<keyword evidence="5" id="KW-0717">Septation</keyword>
<name>A0ABV3BHN2_9ACTN</name>
<gene>
    <name evidence="7" type="ORF">ABZ921_04370</name>
</gene>
<dbReference type="InterPro" id="IPR038658">
    <property type="entry name" value="SsgB_sf"/>
</dbReference>
<dbReference type="RefSeq" id="WP_359344693.1">
    <property type="nucleotide sequence ID" value="NZ_JBEYXV010000002.1"/>
</dbReference>
<proteinExistence type="inferred from homology"/>
<keyword evidence="6" id="KW-0131">Cell cycle</keyword>
<organism evidence="7 8">
    <name type="scientific">Streptomyces atriruber</name>
    <dbReference type="NCBI Taxonomy" id="545121"/>
    <lineage>
        <taxon>Bacteria</taxon>
        <taxon>Bacillati</taxon>
        <taxon>Actinomycetota</taxon>
        <taxon>Actinomycetes</taxon>
        <taxon>Kitasatosporales</taxon>
        <taxon>Streptomycetaceae</taxon>
        <taxon>Streptomyces</taxon>
    </lineage>
</organism>